<keyword evidence="1" id="KW-0812">Transmembrane</keyword>
<feature type="transmembrane region" description="Helical" evidence="1">
    <location>
        <begin position="12"/>
        <end position="31"/>
    </location>
</feature>
<gene>
    <name evidence="2" type="ORF">QC820_15345</name>
</gene>
<sequence length="151" mass="16419">MTLAALPRLPLALGLAGLIPFVTTAAMAWWAPLAWQVVAIKAFLFYGAVILSFLGGVQWGVAMSLEPAESAGFRRRLLLSMVPSLIAWPALLLHPYSGAWVLAAGFLLVRLHEAGRDSRELQPDWYQTLRTLLTVAVVACHGVVIWRLSSG</sequence>
<feature type="transmembrane region" description="Helical" evidence="1">
    <location>
        <begin position="129"/>
        <end position="148"/>
    </location>
</feature>
<proteinExistence type="predicted"/>
<evidence type="ECO:0000313" key="2">
    <source>
        <dbReference type="EMBL" id="MDR5894169.1"/>
    </source>
</evidence>
<dbReference type="EMBL" id="JARWAL010000015">
    <property type="protein sequence ID" value="MDR5894169.1"/>
    <property type="molecule type" value="Genomic_DNA"/>
</dbReference>
<reference evidence="2 3" key="1">
    <citation type="submission" date="2023-04" db="EMBL/GenBank/DDBJ databases">
        <title>A long-awaited taxogenomic arrangement of the family Halomonadaceae.</title>
        <authorList>
            <person name="De La Haba R."/>
            <person name="Chuvochina M."/>
            <person name="Wittouck S."/>
            <person name="Arahal D.R."/>
            <person name="Sanchez-Porro C."/>
            <person name="Hugenholtz P."/>
            <person name="Ventosa A."/>
        </authorList>
    </citation>
    <scope>NUCLEOTIDE SEQUENCE [LARGE SCALE GENOMIC DNA]</scope>
    <source>
        <strain evidence="2 3">DSM 17332</strain>
    </source>
</reference>
<keyword evidence="1" id="KW-1133">Transmembrane helix</keyword>
<keyword evidence="3" id="KW-1185">Reference proteome</keyword>
<dbReference type="InterPro" id="IPR021836">
    <property type="entry name" value="DUF3429"/>
</dbReference>
<organism evidence="2 3">
    <name type="scientific">Halomonas mongoliensis</name>
    <dbReference type="NCBI Taxonomy" id="321265"/>
    <lineage>
        <taxon>Bacteria</taxon>
        <taxon>Pseudomonadati</taxon>
        <taxon>Pseudomonadota</taxon>
        <taxon>Gammaproteobacteria</taxon>
        <taxon>Oceanospirillales</taxon>
        <taxon>Halomonadaceae</taxon>
        <taxon>Halomonas</taxon>
    </lineage>
</organism>
<dbReference type="RefSeq" id="WP_253449434.1">
    <property type="nucleotide sequence ID" value="NZ_JARWAL010000015.1"/>
</dbReference>
<evidence type="ECO:0000313" key="3">
    <source>
        <dbReference type="Proteomes" id="UP001252270"/>
    </source>
</evidence>
<name>A0ABU1GQ66_9GAMM</name>
<feature type="transmembrane region" description="Helical" evidence="1">
    <location>
        <begin position="43"/>
        <end position="65"/>
    </location>
</feature>
<accession>A0ABU1GQ66</accession>
<protein>
    <submittedName>
        <fullName evidence="2">DUF3429 domain-containing protein</fullName>
    </submittedName>
</protein>
<evidence type="ECO:0000256" key="1">
    <source>
        <dbReference type="SAM" id="Phobius"/>
    </source>
</evidence>
<keyword evidence="1" id="KW-0472">Membrane</keyword>
<feature type="transmembrane region" description="Helical" evidence="1">
    <location>
        <begin position="85"/>
        <end position="109"/>
    </location>
</feature>
<dbReference type="PANTHER" id="PTHR15887:SF1">
    <property type="entry name" value="TRANSMEMBRANE PROTEIN 69"/>
    <property type="match status" value="1"/>
</dbReference>
<dbReference type="PANTHER" id="PTHR15887">
    <property type="entry name" value="TRANSMEMBRANE PROTEIN 69"/>
    <property type="match status" value="1"/>
</dbReference>
<dbReference type="Proteomes" id="UP001252270">
    <property type="component" value="Unassembled WGS sequence"/>
</dbReference>
<dbReference type="Pfam" id="PF11911">
    <property type="entry name" value="DUF3429"/>
    <property type="match status" value="1"/>
</dbReference>
<comment type="caution">
    <text evidence="2">The sequence shown here is derived from an EMBL/GenBank/DDBJ whole genome shotgun (WGS) entry which is preliminary data.</text>
</comment>